<name>D0DVV2_LIMFE</name>
<organism evidence="2">
    <name type="scientific">Limosilactobacillus fermentum 28-3-CHN</name>
    <dbReference type="NCBI Taxonomy" id="575599"/>
    <lineage>
        <taxon>Bacteria</taxon>
        <taxon>Bacillati</taxon>
        <taxon>Bacillota</taxon>
        <taxon>Bacilli</taxon>
        <taxon>Lactobacillales</taxon>
        <taxon>Lactobacillaceae</taxon>
        <taxon>Limosilactobacillus</taxon>
    </lineage>
</organism>
<gene>
    <name evidence="2" type="ORF">HMPREF0513_01791</name>
</gene>
<dbReference type="Proteomes" id="UP000004920">
    <property type="component" value="Unassembled WGS sequence"/>
</dbReference>
<sequence>MQMLTAMASAFLGGGVTAFFGWLQSRKTAEIDANDAYVGSIQKLTRQMDELRADREEEYQRRKQTDEENIKLQNKVNLLNTRIKSLENLNKQQTQRIKELTEQIKELTNVVNGGIYN</sequence>
<keyword evidence="1" id="KW-0175">Coiled coil</keyword>
<proteinExistence type="predicted"/>
<evidence type="ECO:0000313" key="2">
    <source>
        <dbReference type="EMBL" id="EEX24788.1"/>
    </source>
</evidence>
<feature type="coiled-coil region" evidence="1">
    <location>
        <begin position="34"/>
        <end position="110"/>
    </location>
</feature>
<reference evidence="2" key="1">
    <citation type="submission" date="2009-08" db="EMBL/GenBank/DDBJ databases">
        <title>The Genome Sequence of Lactobacillus fermentum 28-3-CHN.</title>
        <authorList>
            <consortium name="The Broad Institute Genome Sequencing Platform"/>
            <person name="Ward D."/>
            <person name="Feldgarden M."/>
            <person name="Earl A."/>
            <person name="Young S.K."/>
            <person name="Zeng Q."/>
            <person name="Koehrsen M."/>
            <person name="Alvarado L."/>
            <person name="Berlin A."/>
            <person name="Bochicchio J."/>
            <person name="Borenstein D."/>
            <person name="Chapman S.B."/>
            <person name="Chen Z."/>
            <person name="Engels R."/>
            <person name="Freedman E."/>
            <person name="Gellesch M."/>
            <person name="Goldberg J."/>
            <person name="Griggs A."/>
            <person name="Gujja S."/>
            <person name="Heilman E."/>
            <person name="Heiman D."/>
            <person name="Hepburn T."/>
            <person name="Howarth C."/>
            <person name="Jen D."/>
            <person name="Larson L."/>
            <person name="Lewis B."/>
            <person name="Mehta T."/>
            <person name="Park D."/>
            <person name="Pearson M."/>
            <person name="Roberts A."/>
            <person name="Saif S."/>
            <person name="Shea T."/>
            <person name="Shenoy N."/>
            <person name="Sisk P."/>
            <person name="Stolte C."/>
            <person name="Sykes S."/>
            <person name="Thomson T."/>
            <person name="Walk T."/>
            <person name="White J."/>
            <person name="Yandava C."/>
            <person name="Liu Y."/>
            <person name="Xu Q."/>
            <person name="Haas B."/>
            <person name="Nusbaum C."/>
            <person name="Birren B."/>
        </authorList>
    </citation>
    <scope>NUCLEOTIDE SEQUENCE</scope>
    <source>
        <strain evidence="2">28-3-CHN</strain>
    </source>
</reference>
<evidence type="ECO:0000256" key="1">
    <source>
        <dbReference type="SAM" id="Coils"/>
    </source>
</evidence>
<dbReference type="EMBL" id="GG704709">
    <property type="protein sequence ID" value="EEX24788.1"/>
    <property type="molecule type" value="Genomic_DNA"/>
</dbReference>
<dbReference type="AlphaFoldDB" id="D0DVV2"/>
<dbReference type="RefSeq" id="WP_003686574.1">
    <property type="nucleotide sequence ID" value="NZ_GG704709.1"/>
</dbReference>
<protein>
    <submittedName>
        <fullName evidence="2">Uncharacterized protein</fullName>
    </submittedName>
</protein>
<accession>D0DVV2</accession>
<dbReference type="HOGENOM" id="CLU_2105854_0_0_9"/>